<dbReference type="AlphaFoldDB" id="A0A919XDD7"/>
<organism evidence="2 3">
    <name type="scientific">Ornithinibacillus bavariensis</name>
    <dbReference type="NCBI Taxonomy" id="545502"/>
    <lineage>
        <taxon>Bacteria</taxon>
        <taxon>Bacillati</taxon>
        <taxon>Bacillota</taxon>
        <taxon>Bacilli</taxon>
        <taxon>Bacillales</taxon>
        <taxon>Bacillaceae</taxon>
        <taxon>Ornithinibacillus</taxon>
    </lineage>
</organism>
<comment type="caution">
    <text evidence="2">The sequence shown here is derived from an EMBL/GenBank/DDBJ whole genome shotgun (WGS) entry which is preliminary data.</text>
</comment>
<name>A0A919XDD7_9BACI</name>
<feature type="region of interest" description="Disordered" evidence="1">
    <location>
        <begin position="1"/>
        <end position="42"/>
    </location>
</feature>
<proteinExistence type="predicted"/>
<dbReference type="Proteomes" id="UP000676917">
    <property type="component" value="Unassembled WGS sequence"/>
</dbReference>
<gene>
    <name evidence="2" type="ORF">J43TS3_31760</name>
</gene>
<dbReference type="RefSeq" id="WP_280530761.1">
    <property type="nucleotide sequence ID" value="NZ_BORP01000007.1"/>
</dbReference>
<evidence type="ECO:0000313" key="2">
    <source>
        <dbReference type="EMBL" id="GIO28565.1"/>
    </source>
</evidence>
<dbReference type="EMBL" id="BORP01000007">
    <property type="protein sequence ID" value="GIO28565.1"/>
    <property type="molecule type" value="Genomic_DNA"/>
</dbReference>
<feature type="compositionally biased region" description="Basic residues" evidence="1">
    <location>
        <begin position="29"/>
        <end position="42"/>
    </location>
</feature>
<reference evidence="2" key="1">
    <citation type="submission" date="2021-03" db="EMBL/GenBank/DDBJ databases">
        <title>Antimicrobial resistance genes in bacteria isolated from Japanese honey, and their potential for conferring macrolide and lincosamide resistance in the American foulbrood pathogen Paenibacillus larvae.</title>
        <authorList>
            <person name="Okamoto M."/>
            <person name="Kumagai M."/>
            <person name="Kanamori H."/>
            <person name="Takamatsu D."/>
        </authorList>
    </citation>
    <scope>NUCLEOTIDE SEQUENCE</scope>
    <source>
        <strain evidence="2">J43TS3</strain>
    </source>
</reference>
<feature type="compositionally biased region" description="Polar residues" evidence="1">
    <location>
        <begin position="10"/>
        <end position="28"/>
    </location>
</feature>
<accession>A0A919XDD7</accession>
<protein>
    <submittedName>
        <fullName evidence="2">Uncharacterized protein</fullName>
    </submittedName>
</protein>
<evidence type="ECO:0000313" key="3">
    <source>
        <dbReference type="Proteomes" id="UP000676917"/>
    </source>
</evidence>
<evidence type="ECO:0000256" key="1">
    <source>
        <dbReference type="SAM" id="MobiDB-lite"/>
    </source>
</evidence>
<keyword evidence="3" id="KW-1185">Reference proteome</keyword>
<sequence length="42" mass="4783">MAKDEKLNEESTLNNNLGSSTLKMNRNITKLHQKPKAKKNQS</sequence>